<evidence type="ECO:0000313" key="2">
    <source>
        <dbReference type="EMBL" id="DAE92387.1"/>
    </source>
</evidence>
<protein>
    <submittedName>
        <fullName evidence="2">Maltoporin periplasmic N-terminal extension</fullName>
    </submittedName>
</protein>
<keyword evidence="1" id="KW-0175">Coiled coil</keyword>
<reference evidence="2" key="1">
    <citation type="journal article" date="2021" name="Proc. Natl. Acad. Sci. U.S.A.">
        <title>A Catalog of Tens of Thousands of Viruses from Human Metagenomes Reveals Hidden Associations with Chronic Diseases.</title>
        <authorList>
            <person name="Tisza M.J."/>
            <person name="Buck C.B."/>
        </authorList>
    </citation>
    <scope>NUCLEOTIDE SEQUENCE</scope>
    <source>
        <strain evidence="2">CtZF426</strain>
    </source>
</reference>
<proteinExistence type="predicted"/>
<accession>A0A8S5RSQ0</accession>
<sequence length="55" mass="6056">MCGMDSDADREGLDAQTVVEGYAKEVAVLVQRVVFAEARISQLEKRLEAAREGED</sequence>
<evidence type="ECO:0000256" key="1">
    <source>
        <dbReference type="SAM" id="Coils"/>
    </source>
</evidence>
<feature type="coiled-coil region" evidence="1">
    <location>
        <begin position="26"/>
        <end position="53"/>
    </location>
</feature>
<organism evidence="2">
    <name type="scientific">Siphoviridae sp. ctZF426</name>
    <dbReference type="NCBI Taxonomy" id="2827580"/>
    <lineage>
        <taxon>Viruses</taxon>
        <taxon>Duplodnaviria</taxon>
        <taxon>Heunggongvirae</taxon>
        <taxon>Uroviricota</taxon>
        <taxon>Caudoviricetes</taxon>
    </lineage>
</organism>
<name>A0A8S5RSQ0_9CAUD</name>
<dbReference type="EMBL" id="BK057799">
    <property type="protein sequence ID" value="DAE92387.1"/>
    <property type="molecule type" value="Genomic_DNA"/>
</dbReference>